<evidence type="ECO:0000256" key="2">
    <source>
        <dbReference type="ARBA" id="ARBA00022679"/>
    </source>
</evidence>
<dbReference type="AlphaFoldDB" id="H3SQ76"/>
<dbReference type="Proteomes" id="UP000003900">
    <property type="component" value="Unassembled WGS sequence"/>
</dbReference>
<reference evidence="6 7" key="1">
    <citation type="journal article" date="2012" name="J. Bacteriol.">
        <title>Genome Sequence of the Pattern-Forming Social Bacterium Paenibacillus dendritiformis C454 Chiral Morphotype.</title>
        <authorList>
            <person name="Sirota-Madi A."/>
            <person name="Olender T."/>
            <person name="Helman Y."/>
            <person name="Brainis I."/>
            <person name="Finkelshtein A."/>
            <person name="Roth D."/>
            <person name="Hagai E."/>
            <person name="Leshkowitz D."/>
            <person name="Brodsky L."/>
            <person name="Galatenko V."/>
            <person name="Nikolaev V."/>
            <person name="Gutnick D.L."/>
            <person name="Lancet D."/>
            <person name="Ben-Jacob E."/>
        </authorList>
    </citation>
    <scope>NUCLEOTIDE SEQUENCE [LARGE SCALE GENOMIC DNA]</scope>
    <source>
        <strain evidence="6 7">C454</strain>
    </source>
</reference>
<dbReference type="GO" id="GO:0003950">
    <property type="term" value="F:NAD+ poly-ADP-ribosyltransferase activity"/>
    <property type="evidence" value="ECO:0007669"/>
    <property type="project" value="InterPro"/>
</dbReference>
<dbReference type="Pfam" id="PF01885">
    <property type="entry name" value="PTS_2-RNA"/>
    <property type="match status" value="1"/>
</dbReference>
<sequence length="183" mass="20880">MNTEQGRDELRSFMIRLLRHTPHDYGITLDEQGYCSLAELLAAVRKEPQWADLRIVDIAQAAGDCRHRRYEISGGRIRAKYGHSVQRLKYEEARPPRILYHGTYKSVLEKLLAEGVKPVRRPYVYLTESPDLAADVGNRQGEAVIVEVEAARAGSEGVKFYLAPNEIWVSDFIPPQYMSLFTD</sequence>
<dbReference type="SUPFAM" id="SSF56399">
    <property type="entry name" value="ADP-ribosylation"/>
    <property type="match status" value="1"/>
</dbReference>
<dbReference type="InterPro" id="IPR022928">
    <property type="entry name" value="RNA_2'-PTrans_KptA"/>
</dbReference>
<dbReference type="InterPro" id="IPR002745">
    <property type="entry name" value="Ptrans_KptA/Tpt1"/>
</dbReference>
<dbReference type="InterPro" id="IPR042080">
    <property type="entry name" value="RNA_2'-PTrans_N"/>
</dbReference>
<accession>H3SQ76</accession>
<dbReference type="EMBL" id="AHKH01000198">
    <property type="protein sequence ID" value="EHQ58796.1"/>
    <property type="molecule type" value="Genomic_DNA"/>
</dbReference>
<dbReference type="STRING" id="1131935.PDENDC454_28685"/>
<evidence type="ECO:0000313" key="7">
    <source>
        <dbReference type="Proteomes" id="UP000003900"/>
    </source>
</evidence>
<dbReference type="PATRIC" id="fig|1131935.3.peg.5940"/>
<keyword evidence="3 5" id="KW-0520">NAD</keyword>
<name>H3SQ76_9BACL</name>
<proteinExistence type="inferred from homology"/>
<dbReference type="GO" id="GO:0006388">
    <property type="term" value="P:tRNA splicing, via endonucleolytic cleavage and ligation"/>
    <property type="evidence" value="ECO:0007669"/>
    <property type="project" value="UniProtKB-UniRule"/>
</dbReference>
<comment type="similarity">
    <text evidence="1 5">Belongs to the KptA/TPT1 family.</text>
</comment>
<dbReference type="RefSeq" id="WP_006680198.1">
    <property type="nucleotide sequence ID" value="NZ_AHKH01000198.1"/>
</dbReference>
<dbReference type="EC" id="2.7.1.-" evidence="5"/>
<comment type="caution">
    <text evidence="6">The sequence shown here is derived from an EMBL/GenBank/DDBJ whole genome shotgun (WGS) entry which is preliminary data.</text>
</comment>
<dbReference type="HAMAP" id="MF_00299">
    <property type="entry name" value="KptA"/>
    <property type="match status" value="1"/>
</dbReference>
<dbReference type="Gene3D" id="1.10.10.970">
    <property type="entry name" value="RNA 2'-phosphotransferase, Tpt1/KptA family, N-terminal domain"/>
    <property type="match status" value="1"/>
</dbReference>
<protein>
    <recommendedName>
        <fullName evidence="5">Probable RNA 2'-phosphotransferase</fullName>
        <ecNumber evidence="5">2.7.1.-</ecNumber>
    </recommendedName>
</protein>
<evidence type="ECO:0000256" key="4">
    <source>
        <dbReference type="ARBA" id="ARBA00025212"/>
    </source>
</evidence>
<keyword evidence="7" id="KW-1185">Reference proteome</keyword>
<organism evidence="6 7">
    <name type="scientific">Paenibacillus dendritiformis C454</name>
    <dbReference type="NCBI Taxonomy" id="1131935"/>
    <lineage>
        <taxon>Bacteria</taxon>
        <taxon>Bacillati</taxon>
        <taxon>Bacillota</taxon>
        <taxon>Bacilli</taxon>
        <taxon>Bacillales</taxon>
        <taxon>Paenibacillaceae</taxon>
        <taxon>Paenibacillus</taxon>
    </lineage>
</organism>
<dbReference type="GO" id="GO:0000215">
    <property type="term" value="F:tRNA 2'-phosphotransferase activity"/>
    <property type="evidence" value="ECO:0007669"/>
    <property type="project" value="TreeGrafter"/>
</dbReference>
<evidence type="ECO:0000256" key="1">
    <source>
        <dbReference type="ARBA" id="ARBA00009836"/>
    </source>
</evidence>
<dbReference type="PANTHER" id="PTHR12684">
    <property type="entry name" value="PUTATIVE PHOSPHOTRANSFERASE"/>
    <property type="match status" value="1"/>
</dbReference>
<gene>
    <name evidence="5" type="primary">kptA</name>
    <name evidence="6" type="ORF">PDENDC454_28685</name>
</gene>
<evidence type="ECO:0000256" key="5">
    <source>
        <dbReference type="HAMAP-Rule" id="MF_00299"/>
    </source>
</evidence>
<dbReference type="Gene3D" id="3.20.170.30">
    <property type="match status" value="1"/>
</dbReference>
<dbReference type="InterPro" id="IPR042081">
    <property type="entry name" value="RNA_2'-PTrans_C"/>
</dbReference>
<evidence type="ECO:0000313" key="6">
    <source>
        <dbReference type="EMBL" id="EHQ58796.1"/>
    </source>
</evidence>
<evidence type="ECO:0000256" key="3">
    <source>
        <dbReference type="ARBA" id="ARBA00023027"/>
    </source>
</evidence>
<keyword evidence="2 5" id="KW-0808">Transferase</keyword>
<dbReference type="OrthoDB" id="4537997at2"/>
<comment type="function">
    <text evidence="4 5">Removes the 2'-phosphate from RNA via an intermediate in which the phosphate is ADP-ribosylated by NAD followed by a presumed transesterification to release the RNA and generate ADP-ribose 1''-2''-cyclic phosphate (APPR&gt;P). May function as an ADP-ribosylase.</text>
</comment>
<dbReference type="PANTHER" id="PTHR12684:SF2">
    <property type="entry name" value="TRNA 2'-PHOSPHOTRANSFERASE 1"/>
    <property type="match status" value="1"/>
</dbReference>